<evidence type="ECO:0000259" key="4">
    <source>
        <dbReference type="PROSITE" id="PS51722"/>
    </source>
</evidence>
<keyword evidence="3" id="KW-0342">GTP-binding</keyword>
<proteinExistence type="predicted"/>
<dbReference type="PANTHER" id="PTHR43261:SF1">
    <property type="entry name" value="RIBOSOME-RELEASING FACTOR 2, MITOCHONDRIAL"/>
    <property type="match status" value="1"/>
</dbReference>
<dbReference type="Pfam" id="PF03144">
    <property type="entry name" value="GTP_EFTU_D2"/>
    <property type="match status" value="1"/>
</dbReference>
<evidence type="ECO:0000313" key="5">
    <source>
        <dbReference type="EMBL" id="ETR65594.1"/>
    </source>
</evidence>
<protein>
    <recommendedName>
        <fullName evidence="4">Tr-type G domain-containing protein</fullName>
    </recommendedName>
</protein>
<dbReference type="Pfam" id="PF00009">
    <property type="entry name" value="GTP_EFTU"/>
    <property type="match status" value="1"/>
</dbReference>
<dbReference type="Gene3D" id="3.40.50.300">
    <property type="entry name" value="P-loop containing nucleotide triphosphate hydrolases"/>
    <property type="match status" value="1"/>
</dbReference>
<accession>A0A1V1NSQ8</accession>
<dbReference type="AlphaFoldDB" id="A0A1V1NSQ8"/>
<dbReference type="SUPFAM" id="SSF50447">
    <property type="entry name" value="Translation proteins"/>
    <property type="match status" value="1"/>
</dbReference>
<dbReference type="GO" id="GO:0003924">
    <property type="term" value="F:GTPase activity"/>
    <property type="evidence" value="ECO:0007669"/>
    <property type="project" value="InterPro"/>
</dbReference>
<comment type="caution">
    <text evidence="5">The sequence shown here is derived from an EMBL/GenBank/DDBJ whole genome shotgun (WGS) entry which is preliminary data.</text>
</comment>
<dbReference type="PANTHER" id="PTHR43261">
    <property type="entry name" value="TRANSLATION ELONGATION FACTOR G-RELATED"/>
    <property type="match status" value="1"/>
</dbReference>
<dbReference type="GO" id="GO:0005525">
    <property type="term" value="F:GTP binding"/>
    <property type="evidence" value="ECO:0007669"/>
    <property type="project" value="UniProtKB-KW"/>
</dbReference>
<dbReference type="FunFam" id="2.40.30.10:FF:000006">
    <property type="entry name" value="Elongation factor G"/>
    <property type="match status" value="1"/>
</dbReference>
<name>A0A1V1NSQ8_9BACT</name>
<evidence type="ECO:0000256" key="1">
    <source>
        <dbReference type="ARBA" id="ARBA00022741"/>
    </source>
</evidence>
<dbReference type="GO" id="GO:0032790">
    <property type="term" value="P:ribosome disassembly"/>
    <property type="evidence" value="ECO:0007669"/>
    <property type="project" value="TreeGrafter"/>
</dbReference>
<evidence type="ECO:0000313" key="6">
    <source>
        <dbReference type="Proteomes" id="UP000189670"/>
    </source>
</evidence>
<feature type="domain" description="Tr-type G" evidence="4">
    <location>
        <begin position="1"/>
        <end position="146"/>
    </location>
</feature>
<dbReference type="EMBL" id="ATBP01002672">
    <property type="protein sequence ID" value="ETR65594.1"/>
    <property type="molecule type" value="Genomic_DNA"/>
</dbReference>
<organism evidence="5 6">
    <name type="scientific">Candidatus Magnetoglobus multicellularis str. Araruama</name>
    <dbReference type="NCBI Taxonomy" id="890399"/>
    <lineage>
        <taxon>Bacteria</taxon>
        <taxon>Pseudomonadati</taxon>
        <taxon>Thermodesulfobacteriota</taxon>
        <taxon>Desulfobacteria</taxon>
        <taxon>Desulfobacterales</taxon>
        <taxon>Desulfobacteraceae</taxon>
        <taxon>Candidatus Magnetoglobus</taxon>
    </lineage>
</organism>
<evidence type="ECO:0000256" key="3">
    <source>
        <dbReference type="ARBA" id="ARBA00023134"/>
    </source>
</evidence>
<reference evidence="6" key="1">
    <citation type="submission" date="2012-11" db="EMBL/GenBank/DDBJ databases">
        <authorList>
            <person name="Lucero-Rivera Y.E."/>
            <person name="Tovar-Ramirez D."/>
        </authorList>
    </citation>
    <scope>NUCLEOTIDE SEQUENCE [LARGE SCALE GENOMIC DNA]</scope>
    <source>
        <strain evidence="6">Araruama</strain>
    </source>
</reference>
<dbReference type="Gene3D" id="2.40.30.10">
    <property type="entry name" value="Translation factors"/>
    <property type="match status" value="1"/>
</dbReference>
<dbReference type="CDD" id="cd04088">
    <property type="entry name" value="EFG_mtEFG_II"/>
    <property type="match status" value="1"/>
</dbReference>
<dbReference type="InterPro" id="IPR004161">
    <property type="entry name" value="EFTu-like_2"/>
</dbReference>
<dbReference type="SUPFAM" id="SSF52540">
    <property type="entry name" value="P-loop containing nucleoside triphosphate hydrolases"/>
    <property type="match status" value="1"/>
</dbReference>
<gene>
    <name evidence="5" type="ORF">OMM_14007</name>
</gene>
<keyword evidence="2" id="KW-0648">Protein biosynthesis</keyword>
<dbReference type="InterPro" id="IPR000795">
    <property type="entry name" value="T_Tr_GTP-bd_dom"/>
</dbReference>
<keyword evidence="1" id="KW-0547">Nucleotide-binding</keyword>
<evidence type="ECO:0000256" key="2">
    <source>
        <dbReference type="ARBA" id="ARBA00022917"/>
    </source>
</evidence>
<dbReference type="PROSITE" id="PS51722">
    <property type="entry name" value="G_TR_2"/>
    <property type="match status" value="1"/>
</dbReference>
<dbReference type="GO" id="GO:0006412">
    <property type="term" value="P:translation"/>
    <property type="evidence" value="ECO:0007669"/>
    <property type="project" value="UniProtKB-KW"/>
</dbReference>
<sequence length="251" mass="27574">MDRVGADFYEVYKQINEKLQTRPIPIQLPVGTEDNFQGVVDLISQKALIFTDKMGAEYIEQEVPEDMKDLVSEYRVQMIEAAAEANDDLMLKYLEGEELSEKEIIQGLREQTIANKIVPMLCGTSLKNKGVQPLLDAVVELLPSPLEVPPVVGVSPETGADDERKSSIDEPFSALAFKVATDPYVGRLTFIRIYSGILSSGSYVYNSSSGKKERIGRLVQMHSNSRKEIDEAQAGDIAAAIGLKNTGTGDT</sequence>
<dbReference type="InterPro" id="IPR027417">
    <property type="entry name" value="P-loop_NTPase"/>
</dbReference>
<feature type="non-terminal residue" evidence="5">
    <location>
        <position position="251"/>
    </location>
</feature>
<dbReference type="Proteomes" id="UP000189670">
    <property type="component" value="Unassembled WGS sequence"/>
</dbReference>
<dbReference type="InterPro" id="IPR009000">
    <property type="entry name" value="Transl_B-barrel_sf"/>
</dbReference>